<feature type="region of interest" description="Disordered" evidence="1">
    <location>
        <begin position="511"/>
        <end position="534"/>
    </location>
</feature>
<accession>A0A7H8TA41</accession>
<feature type="compositionally biased region" description="Polar residues" evidence="1">
    <location>
        <begin position="521"/>
        <end position="534"/>
    </location>
</feature>
<evidence type="ECO:0000313" key="4">
    <source>
        <dbReference type="Proteomes" id="UP000509418"/>
    </source>
</evidence>
<dbReference type="Proteomes" id="UP000509418">
    <property type="component" value="Chromosome"/>
</dbReference>
<evidence type="ECO:0000313" key="3">
    <source>
        <dbReference type="EMBL" id="QKZ20287.1"/>
    </source>
</evidence>
<dbReference type="InterPro" id="IPR027417">
    <property type="entry name" value="P-loop_NTPase"/>
</dbReference>
<dbReference type="Gene3D" id="3.40.50.300">
    <property type="entry name" value="P-loop containing nucleotide triphosphate hydrolases"/>
    <property type="match status" value="1"/>
</dbReference>
<proteinExistence type="predicted"/>
<feature type="transmembrane region" description="Helical" evidence="2">
    <location>
        <begin position="170"/>
        <end position="192"/>
    </location>
</feature>
<evidence type="ECO:0008006" key="5">
    <source>
        <dbReference type="Google" id="ProtNLM"/>
    </source>
</evidence>
<keyword evidence="4" id="KW-1185">Reference proteome</keyword>
<reference evidence="3 4" key="1">
    <citation type="submission" date="2020-06" db="EMBL/GenBank/DDBJ databases">
        <title>Genome mining for natural products.</title>
        <authorList>
            <person name="Zhang B."/>
            <person name="Shi J."/>
            <person name="Ge H."/>
        </authorList>
    </citation>
    <scope>NUCLEOTIDE SEQUENCE [LARGE SCALE GENOMIC DNA]</scope>
    <source>
        <strain evidence="3 4">NA02069</strain>
    </source>
</reference>
<dbReference type="EMBL" id="CP056041">
    <property type="protein sequence ID" value="QKZ20287.1"/>
    <property type="molecule type" value="Genomic_DNA"/>
</dbReference>
<dbReference type="SUPFAM" id="SSF52540">
    <property type="entry name" value="P-loop containing nucleoside triphosphate hydrolases"/>
    <property type="match status" value="1"/>
</dbReference>
<keyword evidence="2" id="KW-0472">Membrane</keyword>
<dbReference type="AlphaFoldDB" id="A0A7H8TA41"/>
<sequence>MTDYMPDSPQPDEPPMDVRQLFAHPDALADVEREARARVRLTHAGHDDTTTGTVLLAHEVDDAGITELPAPRRTLPTALLDREVWRHRIDVVVHSAGFHLARTPRYAWRLGHLSVLGAWTELRTACGYLLATDYGDMIDEAKRHSYGNDHVAQLRAERRKEGKARRRENITILGLTGFTTYTTALIALATVWGTGVTAPFLIPAVGFLAACGVRELGRRAEPFEVFEQAAAAVDAPLSDVTLNQALRNPKVKVLAEDQVAELVGPIRSVAINACEATLKLPSGVTAPRVIAAHEALAEALNVEPGWLDIRQAGHPNRITVWIATSEPFADARVSPLVDSPERQDAYGKGVPIGFNRRGEVVYLKLKHVMALLGGMSRTGKGMLLRSLICGLGLDPRVNIRLAAGAKPGEHIGYAPVCATFFGRRPERLLALLKAFEREALRREAYLEDQGRSKMGEEDLADFPWEILIIDELKQYTGKGKPLAEEISQAIEDLAAFVAALNMSIVLSTQDPDKDTVPRGYKSNSGARMATRTGSPTQTNAILKEGATGNGMRAHELPSERKGLTILDIDGLLGALIRSFIIEDETHDGAAPIITAGRRLRESVHRAPGQYYDPIEAFLLEYTGLSSVGGGPGGRGKPERPTAAAATLHRSLLADLLDIFEARNNPDRLRTAEILAVLAEDDPATWSPAALGVRDDDEKGWASKGGTKLSEVIAQELNGTGRTLTSREWTKGGRGRGYYLADVRTAAGIAPE</sequence>
<dbReference type="RefSeq" id="WP_176576347.1">
    <property type="nucleotide sequence ID" value="NZ_CP056041.1"/>
</dbReference>
<evidence type="ECO:0000256" key="1">
    <source>
        <dbReference type="SAM" id="MobiDB-lite"/>
    </source>
</evidence>
<keyword evidence="2" id="KW-1133">Transmembrane helix</keyword>
<gene>
    <name evidence="3" type="ORF">HUT05_24800</name>
</gene>
<protein>
    <recommendedName>
        <fullName evidence="5">FtsK domain-containing protein</fullName>
    </recommendedName>
</protein>
<evidence type="ECO:0000256" key="2">
    <source>
        <dbReference type="SAM" id="Phobius"/>
    </source>
</evidence>
<organism evidence="3 4">
    <name type="scientific">Streptomyces chartreusis</name>
    <dbReference type="NCBI Taxonomy" id="1969"/>
    <lineage>
        <taxon>Bacteria</taxon>
        <taxon>Bacillati</taxon>
        <taxon>Actinomycetota</taxon>
        <taxon>Actinomycetes</taxon>
        <taxon>Kitasatosporales</taxon>
        <taxon>Streptomycetaceae</taxon>
        <taxon>Streptomyces</taxon>
    </lineage>
</organism>
<name>A0A7H8TA41_STRCX</name>
<keyword evidence="2" id="KW-0812">Transmembrane</keyword>